<evidence type="ECO:0000313" key="3">
    <source>
        <dbReference type="Proteomes" id="UP000611640"/>
    </source>
</evidence>
<organism evidence="2 3">
    <name type="scientific">Actinocatenispora thailandica</name>
    <dbReference type="NCBI Taxonomy" id="227318"/>
    <lineage>
        <taxon>Bacteria</taxon>
        <taxon>Bacillati</taxon>
        <taxon>Actinomycetota</taxon>
        <taxon>Actinomycetes</taxon>
        <taxon>Micromonosporales</taxon>
        <taxon>Micromonosporaceae</taxon>
        <taxon>Actinocatenispora</taxon>
    </lineage>
</organism>
<sequence>MRRIRTVRLLAGAAAVATAAATLLAAPATAGTFHQDLTRSSWSYTDSLAPDTSHGDPGGSVPLGAWQDDAGATHLSRVYASFDLGSLAGRHAVVAHLYAQETDATDCAERNVEVWRTADGPPNPTWHRAPREIEKIGTFGATDACPADLGVDLTSAVQAALTAGRDRLSIELREPLSAEKQLAHGRQLDAQPGLRLDVGSNAVPDTPTQLLNDEQQCAANAPYPYIGVPPSTTLGFQPTLSAVFSDADKNESTFSAEFALWPVDHPDQTTVLTGDAIEGAPTAVHIPAGTLTGGVTYAWHTRVSDDLDTSDWSTTCYLVADTQRPDKPPTVTSTYQTGAWNPGGTPMQVTFGANGVADVAAYQYSWSSPLGVVDTRDGDPFDGTGFVRADSLGGSGTVSLVPPNSGPNTLTVASYDRAYQRSDSTTYTVDVRDTSPVVAVDGTPQYGSPVTVHLAPGPNVSDVDRYTYTVNGGTEQTVVANDDGSATVTADLDSPGLNHIDVRSHSSNGWISPVKTWSVTFDTSPSVASDTWPEYATGAGVGVSGTFTVSSTLPGVVSFGYAFDWGEPSVVAATDGKATIQYTPESNGGHALEVYAILSDGTQLSSYTYYFTVADQ</sequence>
<protein>
    <recommendedName>
        <fullName evidence="4">DNRLRE domain-containing protein</fullName>
    </recommendedName>
</protein>
<name>A0A7R7HV12_9ACTN</name>
<keyword evidence="1" id="KW-0732">Signal</keyword>
<feature type="chain" id="PRO_5031075368" description="DNRLRE domain-containing protein" evidence="1">
    <location>
        <begin position="31"/>
        <end position="616"/>
    </location>
</feature>
<reference evidence="2 3" key="1">
    <citation type="submission" date="2020-08" db="EMBL/GenBank/DDBJ databases">
        <title>Whole genome shotgun sequence of Actinocatenispora thailandica NBRC 105041.</title>
        <authorList>
            <person name="Komaki H."/>
            <person name="Tamura T."/>
        </authorList>
    </citation>
    <scope>NUCLEOTIDE SEQUENCE [LARGE SCALE GENOMIC DNA]</scope>
    <source>
        <strain evidence="2 3">NBRC 105041</strain>
    </source>
</reference>
<dbReference type="KEGG" id="atl:Athai_05840"/>
<dbReference type="AlphaFoldDB" id="A0A7R7HV12"/>
<evidence type="ECO:0008006" key="4">
    <source>
        <dbReference type="Google" id="ProtNLM"/>
    </source>
</evidence>
<accession>A0A7R7HV12</accession>
<evidence type="ECO:0000313" key="2">
    <source>
        <dbReference type="EMBL" id="BCJ33081.1"/>
    </source>
</evidence>
<dbReference type="RefSeq" id="WP_344318784.1">
    <property type="nucleotide sequence ID" value="NZ_BAAAKF010000007.1"/>
</dbReference>
<keyword evidence="3" id="KW-1185">Reference proteome</keyword>
<feature type="signal peptide" evidence="1">
    <location>
        <begin position="1"/>
        <end position="30"/>
    </location>
</feature>
<dbReference type="EMBL" id="AP023355">
    <property type="protein sequence ID" value="BCJ33081.1"/>
    <property type="molecule type" value="Genomic_DNA"/>
</dbReference>
<dbReference type="Proteomes" id="UP000611640">
    <property type="component" value="Chromosome"/>
</dbReference>
<gene>
    <name evidence="2" type="ORF">Athai_05840</name>
</gene>
<evidence type="ECO:0000256" key="1">
    <source>
        <dbReference type="SAM" id="SignalP"/>
    </source>
</evidence>
<proteinExistence type="predicted"/>